<evidence type="ECO:0000313" key="7">
    <source>
        <dbReference type="EMBL" id="MBB6216282.1"/>
    </source>
</evidence>
<dbReference type="GO" id="GO:0016020">
    <property type="term" value="C:membrane"/>
    <property type="evidence" value="ECO:0007669"/>
    <property type="project" value="UniProtKB-SubCell"/>
</dbReference>
<evidence type="ECO:0000313" key="8">
    <source>
        <dbReference type="Proteomes" id="UP000579281"/>
    </source>
</evidence>
<comment type="similarity">
    <text evidence="2">Belongs to the autoinducer-2 exporter (AI-2E) (TC 2.A.86) family.</text>
</comment>
<name>A0A841KZE1_9FIRM</name>
<accession>A0A841KZE1</accession>
<dbReference type="Proteomes" id="UP000579281">
    <property type="component" value="Unassembled WGS sequence"/>
</dbReference>
<dbReference type="PANTHER" id="PTHR21716">
    <property type="entry name" value="TRANSMEMBRANE PROTEIN"/>
    <property type="match status" value="1"/>
</dbReference>
<feature type="transmembrane region" description="Helical" evidence="6">
    <location>
        <begin position="65"/>
        <end position="92"/>
    </location>
</feature>
<keyword evidence="4 6" id="KW-1133">Transmembrane helix</keyword>
<feature type="transmembrane region" description="Helical" evidence="6">
    <location>
        <begin position="148"/>
        <end position="181"/>
    </location>
</feature>
<evidence type="ECO:0000256" key="1">
    <source>
        <dbReference type="ARBA" id="ARBA00004141"/>
    </source>
</evidence>
<feature type="transmembrane region" description="Helical" evidence="6">
    <location>
        <begin position="210"/>
        <end position="239"/>
    </location>
</feature>
<evidence type="ECO:0000256" key="3">
    <source>
        <dbReference type="ARBA" id="ARBA00022692"/>
    </source>
</evidence>
<feature type="transmembrane region" description="Helical" evidence="6">
    <location>
        <begin position="319"/>
        <end position="344"/>
    </location>
</feature>
<proteinExistence type="inferred from homology"/>
<feature type="transmembrane region" description="Helical" evidence="6">
    <location>
        <begin position="279"/>
        <end position="299"/>
    </location>
</feature>
<reference evidence="7 8" key="1">
    <citation type="submission" date="2020-08" db="EMBL/GenBank/DDBJ databases">
        <title>Genomic Encyclopedia of Type Strains, Phase IV (KMG-IV): sequencing the most valuable type-strain genomes for metagenomic binning, comparative biology and taxonomic classification.</title>
        <authorList>
            <person name="Goeker M."/>
        </authorList>
    </citation>
    <scope>NUCLEOTIDE SEQUENCE [LARGE SCALE GENOMIC DNA]</scope>
    <source>
        <strain evidence="7 8">DSM 103526</strain>
    </source>
</reference>
<dbReference type="InterPro" id="IPR014227">
    <property type="entry name" value="YtvI-like"/>
</dbReference>
<dbReference type="NCBIfam" id="TIGR02872">
    <property type="entry name" value="spore_ytvI"/>
    <property type="match status" value="1"/>
</dbReference>
<dbReference type="EMBL" id="JACHEN010000013">
    <property type="protein sequence ID" value="MBB6216282.1"/>
    <property type="molecule type" value="Genomic_DNA"/>
</dbReference>
<gene>
    <name evidence="7" type="ORF">HNQ80_002381</name>
</gene>
<dbReference type="PANTHER" id="PTHR21716:SF68">
    <property type="entry name" value="TRANSPORT PROTEIN YTVI-RELATED"/>
    <property type="match status" value="1"/>
</dbReference>
<keyword evidence="5 6" id="KW-0472">Membrane</keyword>
<comment type="caution">
    <text evidence="7">The sequence shown here is derived from an EMBL/GenBank/DDBJ whole genome shotgun (WGS) entry which is preliminary data.</text>
</comment>
<dbReference type="AlphaFoldDB" id="A0A841KZE1"/>
<dbReference type="Pfam" id="PF01594">
    <property type="entry name" value="AI-2E_transport"/>
    <property type="match status" value="1"/>
</dbReference>
<feature type="transmembrane region" description="Helical" evidence="6">
    <location>
        <begin position="245"/>
        <end position="267"/>
    </location>
</feature>
<protein>
    <submittedName>
        <fullName evidence="7">Sporulation integral membrane protein YtvI</fullName>
    </submittedName>
</protein>
<evidence type="ECO:0000256" key="6">
    <source>
        <dbReference type="SAM" id="Phobius"/>
    </source>
</evidence>
<evidence type="ECO:0000256" key="5">
    <source>
        <dbReference type="ARBA" id="ARBA00023136"/>
    </source>
</evidence>
<keyword evidence="3 6" id="KW-0812">Transmembrane</keyword>
<keyword evidence="8" id="KW-1185">Reference proteome</keyword>
<dbReference type="RefSeq" id="WP_184310817.1">
    <property type="nucleotide sequence ID" value="NZ_JACHEN010000013.1"/>
</dbReference>
<evidence type="ECO:0000256" key="4">
    <source>
        <dbReference type="ARBA" id="ARBA00022989"/>
    </source>
</evidence>
<sequence>MNVDFKKYIPLLVRLLIAALTIMGIYFVSTTLIFYILPFLLGWLIASAIEPTVDLMTMRFKIPRGLSAFISTLFFILFTGLLISLVGGIIIVQLTKLSMDLPEYSKKIYAHGLLIFEQAQNVYFTLPPDIAQQIMNGLYTLVQSLSNLLTLFLSSLLGFLSGIPSVLIFILVTIISTFFIARDKQMITRFLRAQIPSGLISKGKVLKHDLLFALLGYIKAQLILMSITFIECAIGLTIIGIDYSVLIALVASIIDAFPILGTGSVFVPMIIWHLIMGKYKIAISLAVLYGILIFVRQLLEPKVLGTQIGLYPLVTLMSMYIGLKLFGVMGLIVGPISIIVLMTLQKVDILPKWRQY</sequence>
<comment type="subcellular location">
    <subcellularLocation>
        <location evidence="1">Membrane</location>
        <topology evidence="1">Multi-pass membrane protein</topology>
    </subcellularLocation>
</comment>
<dbReference type="GO" id="GO:0055085">
    <property type="term" value="P:transmembrane transport"/>
    <property type="evidence" value="ECO:0007669"/>
    <property type="project" value="TreeGrafter"/>
</dbReference>
<feature type="transmembrane region" description="Helical" evidence="6">
    <location>
        <begin position="12"/>
        <end position="29"/>
    </location>
</feature>
<evidence type="ECO:0000256" key="2">
    <source>
        <dbReference type="ARBA" id="ARBA00009773"/>
    </source>
</evidence>
<organism evidence="7 8">
    <name type="scientific">Anaerosolibacter carboniphilus</name>
    <dbReference type="NCBI Taxonomy" id="1417629"/>
    <lineage>
        <taxon>Bacteria</taxon>
        <taxon>Bacillati</taxon>
        <taxon>Bacillota</taxon>
        <taxon>Clostridia</taxon>
        <taxon>Peptostreptococcales</taxon>
        <taxon>Thermotaleaceae</taxon>
        <taxon>Anaerosolibacter</taxon>
    </lineage>
</organism>
<dbReference type="InterPro" id="IPR002549">
    <property type="entry name" value="AI-2E-like"/>
</dbReference>